<reference evidence="1 2" key="1">
    <citation type="submission" date="2021-06" db="EMBL/GenBank/DDBJ databases">
        <authorList>
            <person name="Palmer J.M."/>
        </authorList>
    </citation>
    <scope>NUCLEOTIDE SEQUENCE [LARGE SCALE GENOMIC DNA]</scope>
    <source>
        <strain evidence="1 2">GA_2019</strain>
        <tissue evidence="1">Muscle</tissue>
    </source>
</reference>
<dbReference type="EMBL" id="JAHRIO010052563">
    <property type="protein sequence ID" value="MEQ2176018.1"/>
    <property type="molecule type" value="Genomic_DNA"/>
</dbReference>
<feature type="non-terminal residue" evidence="1">
    <location>
        <position position="1"/>
    </location>
</feature>
<accession>A0ABV0NXB6</accession>
<gene>
    <name evidence="1" type="ORF">GOODEAATRI_023843</name>
</gene>
<evidence type="ECO:0000313" key="2">
    <source>
        <dbReference type="Proteomes" id="UP001476798"/>
    </source>
</evidence>
<protein>
    <submittedName>
        <fullName evidence="1">Uncharacterized protein</fullName>
    </submittedName>
</protein>
<comment type="caution">
    <text evidence="1">The sequence shown here is derived from an EMBL/GenBank/DDBJ whole genome shotgun (WGS) entry which is preliminary data.</text>
</comment>
<dbReference type="Proteomes" id="UP001476798">
    <property type="component" value="Unassembled WGS sequence"/>
</dbReference>
<keyword evidence="2" id="KW-1185">Reference proteome</keyword>
<evidence type="ECO:0000313" key="1">
    <source>
        <dbReference type="EMBL" id="MEQ2176018.1"/>
    </source>
</evidence>
<sequence>ITSRPDSSAYTDRLTLPPLDSRSNSLVWASMYQLVASLVALLLSAAGSLSDLSCSPACPPS</sequence>
<proteinExistence type="predicted"/>
<organism evidence="1 2">
    <name type="scientific">Goodea atripinnis</name>
    <dbReference type="NCBI Taxonomy" id="208336"/>
    <lineage>
        <taxon>Eukaryota</taxon>
        <taxon>Metazoa</taxon>
        <taxon>Chordata</taxon>
        <taxon>Craniata</taxon>
        <taxon>Vertebrata</taxon>
        <taxon>Euteleostomi</taxon>
        <taxon>Actinopterygii</taxon>
        <taxon>Neopterygii</taxon>
        <taxon>Teleostei</taxon>
        <taxon>Neoteleostei</taxon>
        <taxon>Acanthomorphata</taxon>
        <taxon>Ovalentaria</taxon>
        <taxon>Atherinomorphae</taxon>
        <taxon>Cyprinodontiformes</taxon>
        <taxon>Goodeidae</taxon>
        <taxon>Goodea</taxon>
    </lineage>
</organism>
<name>A0ABV0NXB6_9TELE</name>